<comment type="caution">
    <text evidence="2">The sequence shown here is derived from an EMBL/GenBank/DDBJ whole genome shotgun (WGS) entry which is preliminary data.</text>
</comment>
<reference evidence="2 3" key="1">
    <citation type="journal article" date="2014" name="Agronomy (Basel)">
        <title>A Draft Genome Sequence for Ensete ventricosum, the Drought-Tolerant Tree Against Hunger.</title>
        <authorList>
            <person name="Harrison J."/>
            <person name="Moore K.A."/>
            <person name="Paszkiewicz K."/>
            <person name="Jones T."/>
            <person name="Grant M."/>
            <person name="Ambacheew D."/>
            <person name="Muzemil S."/>
            <person name="Studholme D.J."/>
        </authorList>
    </citation>
    <scope>NUCLEOTIDE SEQUENCE [LARGE SCALE GENOMIC DNA]</scope>
</reference>
<protein>
    <submittedName>
        <fullName evidence="2">Uncharacterized protein</fullName>
    </submittedName>
</protein>
<feature type="region of interest" description="Disordered" evidence="1">
    <location>
        <begin position="1"/>
        <end position="23"/>
    </location>
</feature>
<evidence type="ECO:0000256" key="1">
    <source>
        <dbReference type="SAM" id="MobiDB-lite"/>
    </source>
</evidence>
<name>A0A426YM00_ENSVE</name>
<accession>A0A426YM00</accession>
<evidence type="ECO:0000313" key="2">
    <source>
        <dbReference type="EMBL" id="RRT52748.1"/>
    </source>
</evidence>
<dbReference type="AlphaFoldDB" id="A0A426YM00"/>
<evidence type="ECO:0000313" key="3">
    <source>
        <dbReference type="Proteomes" id="UP000287651"/>
    </source>
</evidence>
<proteinExistence type="predicted"/>
<organism evidence="2 3">
    <name type="scientific">Ensete ventricosum</name>
    <name type="common">Abyssinian banana</name>
    <name type="synonym">Musa ensete</name>
    <dbReference type="NCBI Taxonomy" id="4639"/>
    <lineage>
        <taxon>Eukaryota</taxon>
        <taxon>Viridiplantae</taxon>
        <taxon>Streptophyta</taxon>
        <taxon>Embryophyta</taxon>
        <taxon>Tracheophyta</taxon>
        <taxon>Spermatophyta</taxon>
        <taxon>Magnoliopsida</taxon>
        <taxon>Liliopsida</taxon>
        <taxon>Zingiberales</taxon>
        <taxon>Musaceae</taxon>
        <taxon>Ensete</taxon>
    </lineage>
</organism>
<dbReference type="EMBL" id="AMZH03011509">
    <property type="protein sequence ID" value="RRT52748.1"/>
    <property type="molecule type" value="Genomic_DNA"/>
</dbReference>
<dbReference type="Proteomes" id="UP000287651">
    <property type="component" value="Unassembled WGS sequence"/>
</dbReference>
<sequence length="109" mass="12333">MKQVIHTSHSHAMKASGGPVGPGPPRSDVLCFTPRDLPLFLLRAWRSLMFAIRYDRQWEFSSQELVSLASFRILSSSFPVDPCAILLIFLGLKSKVCVDHRVVLPFLMY</sequence>
<gene>
    <name evidence="2" type="ORF">B296_00024718</name>
</gene>